<dbReference type="InterPro" id="IPR036890">
    <property type="entry name" value="HATPase_C_sf"/>
</dbReference>
<dbReference type="PROSITE" id="PS50109">
    <property type="entry name" value="HIS_KIN"/>
    <property type="match status" value="1"/>
</dbReference>
<dbReference type="SUPFAM" id="SSF47384">
    <property type="entry name" value="Homodimeric domain of signal transducing histidine kinase"/>
    <property type="match status" value="1"/>
</dbReference>
<dbReference type="InterPro" id="IPR050398">
    <property type="entry name" value="HssS/ArlS-like"/>
</dbReference>
<dbReference type="Proteomes" id="UP001549099">
    <property type="component" value="Unassembled WGS sequence"/>
</dbReference>
<feature type="transmembrane region" description="Helical" evidence="14">
    <location>
        <begin position="437"/>
        <end position="458"/>
    </location>
</feature>
<dbReference type="InterPro" id="IPR005467">
    <property type="entry name" value="His_kinase_dom"/>
</dbReference>
<evidence type="ECO:0000256" key="13">
    <source>
        <dbReference type="ARBA" id="ARBA00023136"/>
    </source>
</evidence>
<keyword evidence="18" id="KW-1185">Reference proteome</keyword>
<gene>
    <name evidence="17" type="ORF">ABID49_001445</name>
</gene>
<dbReference type="InterPro" id="IPR003660">
    <property type="entry name" value="HAMP_dom"/>
</dbReference>
<comment type="catalytic activity">
    <reaction evidence="1">
        <text>ATP + protein L-histidine = ADP + protein N-phospho-L-histidine.</text>
        <dbReference type="EC" id="2.7.13.3"/>
    </reaction>
</comment>
<dbReference type="EC" id="2.7.13.3" evidence="3"/>
<keyword evidence="9 17" id="KW-0418">Kinase</keyword>
<feature type="transmembrane region" description="Helical" evidence="14">
    <location>
        <begin position="314"/>
        <end position="333"/>
    </location>
</feature>
<comment type="caution">
    <text evidence="17">The sequence shown here is derived from an EMBL/GenBank/DDBJ whole genome shotgun (WGS) entry which is preliminary data.</text>
</comment>
<dbReference type="PANTHER" id="PTHR45528:SF1">
    <property type="entry name" value="SENSOR HISTIDINE KINASE CPXA"/>
    <property type="match status" value="1"/>
</dbReference>
<evidence type="ECO:0000256" key="8">
    <source>
        <dbReference type="ARBA" id="ARBA00022741"/>
    </source>
</evidence>
<dbReference type="Pfam" id="PF00512">
    <property type="entry name" value="HisKA"/>
    <property type="match status" value="1"/>
</dbReference>
<keyword evidence="11 14" id="KW-1133">Transmembrane helix</keyword>
<evidence type="ECO:0000256" key="6">
    <source>
        <dbReference type="ARBA" id="ARBA00022679"/>
    </source>
</evidence>
<feature type="domain" description="HAMP" evidence="16">
    <location>
        <begin position="458"/>
        <end position="510"/>
    </location>
</feature>
<evidence type="ECO:0000256" key="9">
    <source>
        <dbReference type="ARBA" id="ARBA00022777"/>
    </source>
</evidence>
<dbReference type="GO" id="GO:0016301">
    <property type="term" value="F:kinase activity"/>
    <property type="evidence" value="ECO:0007669"/>
    <property type="project" value="UniProtKB-KW"/>
</dbReference>
<evidence type="ECO:0000313" key="18">
    <source>
        <dbReference type="Proteomes" id="UP001549099"/>
    </source>
</evidence>
<keyword evidence="10" id="KW-0067">ATP-binding</keyword>
<feature type="domain" description="Histidine kinase" evidence="15">
    <location>
        <begin position="525"/>
        <end position="745"/>
    </location>
</feature>
<evidence type="ECO:0000313" key="17">
    <source>
        <dbReference type="EMBL" id="MET3575540.1"/>
    </source>
</evidence>
<keyword evidence="12" id="KW-0902">Two-component regulatory system</keyword>
<feature type="transmembrane region" description="Helical" evidence="14">
    <location>
        <begin position="411"/>
        <end position="431"/>
    </location>
</feature>
<dbReference type="PANTHER" id="PTHR45528">
    <property type="entry name" value="SENSOR HISTIDINE KINASE CPXA"/>
    <property type="match status" value="1"/>
</dbReference>
<dbReference type="SMART" id="SM00388">
    <property type="entry name" value="HisKA"/>
    <property type="match status" value="1"/>
</dbReference>
<comment type="subcellular location">
    <subcellularLocation>
        <location evidence="2">Cell membrane</location>
        <topology evidence="2">Multi-pass membrane protein</topology>
    </subcellularLocation>
</comment>
<keyword evidence="8" id="KW-0547">Nucleotide-binding</keyword>
<evidence type="ECO:0000256" key="4">
    <source>
        <dbReference type="ARBA" id="ARBA00022475"/>
    </source>
</evidence>
<evidence type="ECO:0000256" key="7">
    <source>
        <dbReference type="ARBA" id="ARBA00022692"/>
    </source>
</evidence>
<feature type="transmembrane region" description="Helical" evidence="14">
    <location>
        <begin position="275"/>
        <end position="293"/>
    </location>
</feature>
<evidence type="ECO:0000259" key="15">
    <source>
        <dbReference type="PROSITE" id="PS50109"/>
    </source>
</evidence>
<name>A0ABV2GB78_9BACL</name>
<keyword evidence="13 14" id="KW-0472">Membrane</keyword>
<organism evidence="17 18">
    <name type="scientific">Bhargavaea ullalensis</name>
    <dbReference type="NCBI Taxonomy" id="1265685"/>
    <lineage>
        <taxon>Bacteria</taxon>
        <taxon>Bacillati</taxon>
        <taxon>Bacillota</taxon>
        <taxon>Bacilli</taxon>
        <taxon>Bacillales</taxon>
        <taxon>Caryophanaceae</taxon>
        <taxon>Bhargavaea</taxon>
    </lineage>
</organism>
<dbReference type="InterPro" id="IPR036097">
    <property type="entry name" value="HisK_dim/P_sf"/>
</dbReference>
<evidence type="ECO:0000256" key="5">
    <source>
        <dbReference type="ARBA" id="ARBA00022553"/>
    </source>
</evidence>
<keyword evidence="4" id="KW-1003">Cell membrane</keyword>
<proteinExistence type="predicted"/>
<dbReference type="InterPro" id="IPR003661">
    <property type="entry name" value="HisK_dim/P_dom"/>
</dbReference>
<keyword evidence="5" id="KW-0597">Phosphoprotein</keyword>
<dbReference type="CDD" id="cd00082">
    <property type="entry name" value="HisKA"/>
    <property type="match status" value="1"/>
</dbReference>
<dbReference type="PROSITE" id="PS50885">
    <property type="entry name" value="HAMP"/>
    <property type="match status" value="1"/>
</dbReference>
<dbReference type="Gene3D" id="3.30.565.10">
    <property type="entry name" value="Histidine kinase-like ATPase, C-terminal domain"/>
    <property type="match status" value="1"/>
</dbReference>
<accession>A0ABV2GB78</accession>
<dbReference type="InterPro" id="IPR003594">
    <property type="entry name" value="HATPase_dom"/>
</dbReference>
<evidence type="ECO:0000256" key="2">
    <source>
        <dbReference type="ARBA" id="ARBA00004651"/>
    </source>
</evidence>
<dbReference type="EMBL" id="JBEPLW010000008">
    <property type="protein sequence ID" value="MET3575540.1"/>
    <property type="molecule type" value="Genomic_DNA"/>
</dbReference>
<evidence type="ECO:0000256" key="10">
    <source>
        <dbReference type="ARBA" id="ARBA00022840"/>
    </source>
</evidence>
<dbReference type="SUPFAM" id="SSF55874">
    <property type="entry name" value="ATPase domain of HSP90 chaperone/DNA topoisomerase II/histidine kinase"/>
    <property type="match status" value="1"/>
</dbReference>
<evidence type="ECO:0000256" key="11">
    <source>
        <dbReference type="ARBA" id="ARBA00022989"/>
    </source>
</evidence>
<sequence>MEKGKWMQAVWVLLAAFSLFALMTLIETGPRIVGKDYTETEEFKSSARFFMDNIGPYVLNPLDPDKAKEEIRVSPDEIDAHRYEYGDLDAQLESIRVQYEERLTKAENDEQKNALTEERDRKMDDIRENFTDDEHVAKKVRAEKAKDIDQYMYQLRENMNSFKDTASPFSYELTDTETGKTYRSGNVGENSVYQWDFNRENGYLKASQIADDLNYSGNVAEMIPDEVRTFEGIVTVPASVLKDASQRVWDGVYHNDDTLAWGYAQFKAERTAYTILWIAGLIAAVLALTVFKFRAAPWTDNPLVARFDRLPADIAVAGGGLAAIIGLMSNEALRARFMMFVANPGNSYRFRDLFFQFQLLLYLIDFAAFVFAAVNLYGRFQEPGRFTRDLDGAYVRKAAEDARHFFLNRKLGTQMLILLAVVFLAGVGFGGATLMPYLFAVWLPLFVFIALPVLLFMLRRTGYLNRIIDATGRLASGQYAEEVPVRGRSPFARHAADLNKLREGVELSMSEQARSERLKTELITNVSHDLRTPLTSIITYTDLLKNPELTPEERAEYVGVLDRKSQRLKTLIDDLFDVSKMATGNIELDLRRLDLVELVRQAIAEHNEEITASGLEFRTNLADGPLHASVDGQKWWRVIDNLLMNALKYSLPGTRVYISLDALPGPTPVSPPDIRFSMKNVSRFELGDSADDLFERFKRGDASRHTDGSGLGLAIAQSIVDLHGGQMTIDLDGDLFKVTVTVPGV</sequence>
<dbReference type="InterPro" id="IPR004358">
    <property type="entry name" value="Sig_transdc_His_kin-like_C"/>
</dbReference>
<dbReference type="RefSeq" id="WP_354196780.1">
    <property type="nucleotide sequence ID" value="NZ_JBEPLW010000008.1"/>
</dbReference>
<dbReference type="Pfam" id="PF02518">
    <property type="entry name" value="HATPase_c"/>
    <property type="match status" value="1"/>
</dbReference>
<evidence type="ECO:0000256" key="12">
    <source>
        <dbReference type="ARBA" id="ARBA00023012"/>
    </source>
</evidence>
<evidence type="ECO:0000256" key="1">
    <source>
        <dbReference type="ARBA" id="ARBA00000085"/>
    </source>
</evidence>
<evidence type="ECO:0000256" key="3">
    <source>
        <dbReference type="ARBA" id="ARBA00012438"/>
    </source>
</evidence>
<reference evidence="17 18" key="1">
    <citation type="submission" date="2024-06" db="EMBL/GenBank/DDBJ databases">
        <title>Genomic Encyclopedia of Type Strains, Phase IV (KMG-IV): sequencing the most valuable type-strain genomes for metagenomic binning, comparative biology and taxonomic classification.</title>
        <authorList>
            <person name="Goeker M."/>
        </authorList>
    </citation>
    <scope>NUCLEOTIDE SEQUENCE [LARGE SCALE GENOMIC DNA]</scope>
    <source>
        <strain evidence="17 18">DSM 26128</strain>
    </source>
</reference>
<evidence type="ECO:0000259" key="16">
    <source>
        <dbReference type="PROSITE" id="PS50885"/>
    </source>
</evidence>
<feature type="transmembrane region" description="Helical" evidence="14">
    <location>
        <begin position="353"/>
        <end position="378"/>
    </location>
</feature>
<keyword evidence="7 14" id="KW-0812">Transmembrane</keyword>
<dbReference type="PRINTS" id="PR00344">
    <property type="entry name" value="BCTRLSENSOR"/>
</dbReference>
<evidence type="ECO:0000256" key="14">
    <source>
        <dbReference type="SAM" id="Phobius"/>
    </source>
</evidence>
<dbReference type="Gene3D" id="1.10.287.130">
    <property type="match status" value="1"/>
</dbReference>
<protein>
    <recommendedName>
        <fullName evidence="3">histidine kinase</fullName>
        <ecNumber evidence="3">2.7.13.3</ecNumber>
    </recommendedName>
</protein>
<keyword evidence="6" id="KW-0808">Transferase</keyword>
<dbReference type="SMART" id="SM00387">
    <property type="entry name" value="HATPase_c"/>
    <property type="match status" value="1"/>
</dbReference>